<evidence type="ECO:0000313" key="2">
    <source>
        <dbReference type="Proteomes" id="UP000222310"/>
    </source>
</evidence>
<accession>A0A9Q5Z6T5</accession>
<organism evidence="1 2">
    <name type="scientific">Nostoc linckia z8</name>
    <dbReference type="NCBI Taxonomy" id="1628746"/>
    <lineage>
        <taxon>Bacteria</taxon>
        <taxon>Bacillati</taxon>
        <taxon>Cyanobacteriota</taxon>
        <taxon>Cyanophyceae</taxon>
        <taxon>Nostocales</taxon>
        <taxon>Nostocaceae</taxon>
        <taxon>Nostoc</taxon>
    </lineage>
</organism>
<name>A0A9Q5Z6T5_NOSLI</name>
<dbReference type="Proteomes" id="UP000222310">
    <property type="component" value="Unassembled WGS sequence"/>
</dbReference>
<evidence type="ECO:0000313" key="1">
    <source>
        <dbReference type="EMBL" id="PHJ96690.1"/>
    </source>
</evidence>
<dbReference type="EMBL" id="LAHD01000124">
    <property type="protein sequence ID" value="PHJ96690.1"/>
    <property type="molecule type" value="Genomic_DNA"/>
</dbReference>
<sequence length="66" mass="7656">MKPETKNVLLKAYTQLHKITEELYLASDKAVENNDFEDASLLASRADRLYEEIENLEIVISEQEEI</sequence>
<reference evidence="1 2" key="1">
    <citation type="submission" date="2015-02" db="EMBL/GenBank/DDBJ databases">
        <title>Nostoc linckia genome annotation.</title>
        <authorList>
            <person name="Zhou Z."/>
        </authorList>
    </citation>
    <scope>NUCLEOTIDE SEQUENCE [LARGE SCALE GENOMIC DNA]</scope>
    <source>
        <strain evidence="2">z8</strain>
    </source>
</reference>
<protein>
    <submittedName>
        <fullName evidence="1">Uncharacterized protein</fullName>
    </submittedName>
</protein>
<comment type="caution">
    <text evidence="1">The sequence shown here is derived from an EMBL/GenBank/DDBJ whole genome shotgun (WGS) entry which is preliminary data.</text>
</comment>
<dbReference type="AlphaFoldDB" id="A0A9Q5Z6T5"/>
<proteinExistence type="predicted"/>
<gene>
    <name evidence="1" type="ORF">VF08_29905</name>
</gene>